<organism evidence="3 4">
    <name type="scientific">Clostridium mobile</name>
    <dbReference type="NCBI Taxonomy" id="2841512"/>
    <lineage>
        <taxon>Bacteria</taxon>
        <taxon>Bacillati</taxon>
        <taxon>Bacillota</taxon>
        <taxon>Clostridia</taxon>
        <taxon>Eubacteriales</taxon>
        <taxon>Clostridiaceae</taxon>
        <taxon>Clostridium</taxon>
    </lineage>
</organism>
<comment type="caution">
    <text evidence="3">The sequence shown here is derived from an EMBL/GenBank/DDBJ whole genome shotgun (WGS) entry which is preliminary data.</text>
</comment>
<dbReference type="InterPro" id="IPR000182">
    <property type="entry name" value="GNAT_dom"/>
</dbReference>
<accession>A0ABS6EHR6</accession>
<keyword evidence="1" id="KW-0046">Antibiotic resistance</keyword>
<dbReference type="Pfam" id="PF13523">
    <property type="entry name" value="Acetyltransf_8"/>
    <property type="match status" value="1"/>
</dbReference>
<dbReference type="EMBL" id="JAHLQF010000002">
    <property type="protein sequence ID" value="MBU5484241.1"/>
    <property type="molecule type" value="Genomic_DNA"/>
</dbReference>
<evidence type="ECO:0000259" key="2">
    <source>
        <dbReference type="PROSITE" id="PS51186"/>
    </source>
</evidence>
<protein>
    <submittedName>
        <fullName evidence="3">Acetyltransferase</fullName>
    </submittedName>
</protein>
<evidence type="ECO:0000256" key="1">
    <source>
        <dbReference type="ARBA" id="ARBA00023251"/>
    </source>
</evidence>
<gene>
    <name evidence="3" type="ORF">KQI86_07850</name>
</gene>
<dbReference type="PANTHER" id="PTHR31438:SF1">
    <property type="entry name" value="LYSINE N-ACYLTRANSFERASE C17G9.06C-RELATED"/>
    <property type="match status" value="1"/>
</dbReference>
<evidence type="ECO:0000313" key="3">
    <source>
        <dbReference type="EMBL" id="MBU5484241.1"/>
    </source>
</evidence>
<keyword evidence="4" id="KW-1185">Reference proteome</keyword>
<feature type="domain" description="N-acetyltransferase" evidence="2">
    <location>
        <begin position="5"/>
        <end position="158"/>
    </location>
</feature>
<dbReference type="PROSITE" id="PS51186">
    <property type="entry name" value="GNAT"/>
    <property type="match status" value="1"/>
</dbReference>
<proteinExistence type="predicted"/>
<reference evidence="3 4" key="1">
    <citation type="submission" date="2021-06" db="EMBL/GenBank/DDBJ databases">
        <authorList>
            <person name="Sun Q."/>
            <person name="Li D."/>
        </authorList>
    </citation>
    <scope>NUCLEOTIDE SEQUENCE [LARGE SCALE GENOMIC DNA]</scope>
    <source>
        <strain evidence="3 4">MSJ-11</strain>
    </source>
</reference>
<evidence type="ECO:0000313" key="4">
    <source>
        <dbReference type="Proteomes" id="UP000726170"/>
    </source>
</evidence>
<sequence>MENLIKLRVFRDEDMGLFKKWLYTTHVAKWYHEPLDWIDEVEKRNSEFVWLHHYIVEHEDKPIGFCQFYEYYNSGETWNGDTDVNGTYSIDYMIGEPNYLGKGLGKQIIRALVSKISHHNNAKRIIVQPEEENKASCGVLLSCGFEFDNQNGIYIRVL</sequence>
<dbReference type="PANTHER" id="PTHR31438">
    <property type="entry name" value="LYSINE N-ACYLTRANSFERASE C17G9.06C-RELATED"/>
    <property type="match status" value="1"/>
</dbReference>
<name>A0ABS6EHR6_9CLOT</name>
<dbReference type="Proteomes" id="UP000726170">
    <property type="component" value="Unassembled WGS sequence"/>
</dbReference>
<dbReference type="CDD" id="cd04301">
    <property type="entry name" value="NAT_SF"/>
    <property type="match status" value="1"/>
</dbReference>